<dbReference type="RefSeq" id="WP_207682253.1">
    <property type="nucleotide sequence ID" value="NZ_CP061800.1"/>
</dbReference>
<dbReference type="EMBL" id="CP061800">
    <property type="protein sequence ID" value="QTA86752.1"/>
    <property type="molecule type" value="Genomic_DNA"/>
</dbReference>
<protein>
    <recommendedName>
        <fullName evidence="4">Dockerin domain-containing protein</fullName>
    </recommendedName>
</protein>
<keyword evidence="1" id="KW-0732">Signal</keyword>
<dbReference type="InterPro" id="IPR036439">
    <property type="entry name" value="Dockerin_dom_sf"/>
</dbReference>
<dbReference type="Proteomes" id="UP000663722">
    <property type="component" value="Chromosome"/>
</dbReference>
<name>A0A975BJJ7_9BACT</name>
<proteinExistence type="predicted"/>
<accession>A0A975BJJ7</accession>
<evidence type="ECO:0000313" key="3">
    <source>
        <dbReference type="Proteomes" id="UP000663722"/>
    </source>
</evidence>
<dbReference type="GO" id="GO:0000272">
    <property type="term" value="P:polysaccharide catabolic process"/>
    <property type="evidence" value="ECO:0007669"/>
    <property type="project" value="InterPro"/>
</dbReference>
<organism evidence="2 3">
    <name type="scientific">Desulfonema magnum</name>
    <dbReference type="NCBI Taxonomy" id="45655"/>
    <lineage>
        <taxon>Bacteria</taxon>
        <taxon>Pseudomonadati</taxon>
        <taxon>Thermodesulfobacteriota</taxon>
        <taxon>Desulfobacteria</taxon>
        <taxon>Desulfobacterales</taxon>
        <taxon>Desulfococcaceae</taxon>
        <taxon>Desulfonema</taxon>
    </lineage>
</organism>
<evidence type="ECO:0008006" key="4">
    <source>
        <dbReference type="Google" id="ProtNLM"/>
    </source>
</evidence>
<feature type="signal peptide" evidence="1">
    <location>
        <begin position="1"/>
        <end position="23"/>
    </location>
</feature>
<dbReference type="AlphaFoldDB" id="A0A975BJJ7"/>
<dbReference type="Gene3D" id="1.10.1330.10">
    <property type="entry name" value="Dockerin domain"/>
    <property type="match status" value="1"/>
</dbReference>
<evidence type="ECO:0000256" key="1">
    <source>
        <dbReference type="SAM" id="SignalP"/>
    </source>
</evidence>
<feature type="chain" id="PRO_5036962407" description="Dockerin domain-containing protein" evidence="1">
    <location>
        <begin position="24"/>
        <end position="282"/>
    </location>
</feature>
<reference evidence="2" key="1">
    <citation type="journal article" date="2021" name="Microb. Physiol.">
        <title>Proteogenomic Insights into the Physiology of Marine, Sulfate-Reducing, Filamentous Desulfonema limicola and Desulfonema magnum.</title>
        <authorList>
            <person name="Schnaars V."/>
            <person name="Wohlbrand L."/>
            <person name="Scheve S."/>
            <person name="Hinrichs C."/>
            <person name="Reinhardt R."/>
            <person name="Rabus R."/>
        </authorList>
    </citation>
    <scope>NUCLEOTIDE SEQUENCE</scope>
    <source>
        <strain evidence="2">4be13</strain>
    </source>
</reference>
<evidence type="ECO:0000313" key="2">
    <source>
        <dbReference type="EMBL" id="QTA86752.1"/>
    </source>
</evidence>
<keyword evidence="3" id="KW-1185">Reference proteome</keyword>
<dbReference type="KEGG" id="dmm:dnm_027760"/>
<gene>
    <name evidence="2" type="ORF">dnm_027760</name>
</gene>
<sequence length="282" mass="30630">MKHRKHRLNIIFFILLFVCYTNSATGQQLGTVRNLASVTHDIDQPSGISEIKTLWDPPLGSPADISYYALFNTEAEYTFDDLNTLGIVPVKIEIGISDDYAESEPDDVAYYFHIAAVDEEGEIGLTASAGPYRIDVVPPSGISVLMPESISKRLVTLSLEAEGASEIYISNNYGGADGEWEAMTNSKEWMLGKGAGNKTVYVRFRDVVGNISEVSADTNFIIGDVDARDSQVIIDLKDLILALKVITGDASGAEVNPDADVNSDGKIGIEEAVYILRKLSQG</sequence>